<keyword evidence="4" id="KW-1185">Reference proteome</keyword>
<dbReference type="SUPFAM" id="SSF47413">
    <property type="entry name" value="lambda repressor-like DNA-binding domains"/>
    <property type="match status" value="1"/>
</dbReference>
<evidence type="ECO:0000256" key="1">
    <source>
        <dbReference type="ARBA" id="ARBA00023125"/>
    </source>
</evidence>
<protein>
    <submittedName>
        <fullName evidence="3">Helix-turn-helix domain-containing protein</fullName>
    </submittedName>
</protein>
<reference evidence="4" key="1">
    <citation type="journal article" date="2019" name="Int. J. Syst. Evol. Microbiol.">
        <title>The Global Catalogue of Microorganisms (GCM) 10K type strain sequencing project: providing services to taxonomists for standard genome sequencing and annotation.</title>
        <authorList>
            <consortium name="The Broad Institute Genomics Platform"/>
            <consortium name="The Broad Institute Genome Sequencing Center for Infectious Disease"/>
            <person name="Wu L."/>
            <person name="Ma J."/>
        </authorList>
    </citation>
    <scope>NUCLEOTIDE SEQUENCE [LARGE SCALE GENOMIC DNA]</scope>
    <source>
        <strain evidence="4">CGMCC 1.16275</strain>
    </source>
</reference>
<gene>
    <name evidence="3" type="ORF">ACFSCW_03340</name>
</gene>
<sequence>MPVKLKSLRTKRGMSLDQLAEKLGIPATQISKYERGWEAIPTVVLRDLAVLFECDVDHVLGKETEATEWKECEWAIISAEEPYGGLEVFAAGQEFEYPISLTERERILTLMHEMDALNDRSSPGHLHFDAMNNRSVFLNLAHVRRLTLSSDDERMTPYYAHPEVYLAVDQNKERQTIFGPVLTKALAEHYEAVGGEETAEAEVEQITCVFADGTREPDMHLYDEWVGSSLMAFELAVPGISPGSFVRLECEGYHQEGFYNLDHIAVLEVPTDEYRRLTAPE</sequence>
<proteinExistence type="predicted"/>
<dbReference type="PANTHER" id="PTHR46558:SF11">
    <property type="entry name" value="HTH-TYPE TRANSCRIPTIONAL REGULATOR XRE"/>
    <property type="match status" value="1"/>
</dbReference>
<dbReference type="Gene3D" id="1.10.260.40">
    <property type="entry name" value="lambda repressor-like DNA-binding domains"/>
    <property type="match status" value="1"/>
</dbReference>
<feature type="domain" description="HTH cro/C1-type" evidence="2">
    <location>
        <begin position="5"/>
        <end position="59"/>
    </location>
</feature>
<dbReference type="EMBL" id="JBHUDY010000001">
    <property type="protein sequence ID" value="MFD1610832.1"/>
    <property type="molecule type" value="Genomic_DNA"/>
</dbReference>
<dbReference type="PROSITE" id="PS50943">
    <property type="entry name" value="HTH_CROC1"/>
    <property type="match status" value="1"/>
</dbReference>
<dbReference type="PANTHER" id="PTHR46558">
    <property type="entry name" value="TRACRIPTIONAL REGULATORY PROTEIN-RELATED-RELATED"/>
    <property type="match status" value="1"/>
</dbReference>
<evidence type="ECO:0000313" key="4">
    <source>
        <dbReference type="Proteomes" id="UP001597115"/>
    </source>
</evidence>
<comment type="caution">
    <text evidence="3">The sequence shown here is derived from an EMBL/GenBank/DDBJ whole genome shotgun (WGS) entry which is preliminary data.</text>
</comment>
<dbReference type="Pfam" id="PF01381">
    <property type="entry name" value="HTH_3"/>
    <property type="match status" value="1"/>
</dbReference>
<dbReference type="Proteomes" id="UP001597115">
    <property type="component" value="Unassembled WGS sequence"/>
</dbReference>
<dbReference type="InterPro" id="IPR010982">
    <property type="entry name" value="Lambda_DNA-bd_dom_sf"/>
</dbReference>
<organism evidence="3 4">
    <name type="scientific">Sphingomonas tabacisoli</name>
    <dbReference type="NCBI Taxonomy" id="2249466"/>
    <lineage>
        <taxon>Bacteria</taxon>
        <taxon>Pseudomonadati</taxon>
        <taxon>Pseudomonadota</taxon>
        <taxon>Alphaproteobacteria</taxon>
        <taxon>Sphingomonadales</taxon>
        <taxon>Sphingomonadaceae</taxon>
        <taxon>Sphingomonas</taxon>
    </lineage>
</organism>
<dbReference type="InterPro" id="IPR001387">
    <property type="entry name" value="Cro/C1-type_HTH"/>
</dbReference>
<dbReference type="CDD" id="cd00093">
    <property type="entry name" value="HTH_XRE"/>
    <property type="match status" value="1"/>
</dbReference>
<evidence type="ECO:0000313" key="3">
    <source>
        <dbReference type="EMBL" id="MFD1610832.1"/>
    </source>
</evidence>
<dbReference type="RefSeq" id="WP_380886885.1">
    <property type="nucleotide sequence ID" value="NZ_JBHUDY010000001.1"/>
</dbReference>
<accession>A0ABW4I094</accession>
<evidence type="ECO:0000259" key="2">
    <source>
        <dbReference type="PROSITE" id="PS50943"/>
    </source>
</evidence>
<name>A0ABW4I094_9SPHN</name>
<dbReference type="SMART" id="SM00530">
    <property type="entry name" value="HTH_XRE"/>
    <property type="match status" value="1"/>
</dbReference>
<keyword evidence="1" id="KW-0238">DNA-binding</keyword>